<feature type="transmembrane region" description="Helical" evidence="2">
    <location>
        <begin position="221"/>
        <end position="243"/>
    </location>
</feature>
<dbReference type="InterPro" id="IPR011066">
    <property type="entry name" value="MscS_channel_C_sf"/>
</dbReference>
<evidence type="ECO:0000256" key="1">
    <source>
        <dbReference type="SAM" id="Coils"/>
    </source>
</evidence>
<feature type="chain" id="PRO_5028355290" description="Mechanosensitive ion channel" evidence="3">
    <location>
        <begin position="22"/>
        <end position="540"/>
    </location>
</feature>
<keyword evidence="2" id="KW-0812">Transmembrane</keyword>
<name>A0A6S6S920_9BACT</name>
<dbReference type="GO" id="GO:0016020">
    <property type="term" value="C:membrane"/>
    <property type="evidence" value="ECO:0007669"/>
    <property type="project" value="InterPro"/>
</dbReference>
<dbReference type="AlphaFoldDB" id="A0A6S6S920"/>
<proteinExistence type="predicted"/>
<dbReference type="EMBL" id="CACVAP010000032">
    <property type="protein sequence ID" value="CAA6801009.1"/>
    <property type="molecule type" value="Genomic_DNA"/>
</dbReference>
<keyword evidence="3" id="KW-0732">Signal</keyword>
<dbReference type="SUPFAM" id="SSF82689">
    <property type="entry name" value="Mechanosensitive channel protein MscS (YggB), C-terminal domain"/>
    <property type="match status" value="1"/>
</dbReference>
<reference evidence="4" key="1">
    <citation type="submission" date="2020-01" db="EMBL/GenBank/DDBJ databases">
        <authorList>
            <person name="Meier V. D."/>
            <person name="Meier V D."/>
        </authorList>
    </citation>
    <scope>NUCLEOTIDE SEQUENCE</scope>
    <source>
        <strain evidence="4">HLG_WM_MAG_06</strain>
    </source>
</reference>
<dbReference type="Gene3D" id="3.30.70.100">
    <property type="match status" value="1"/>
</dbReference>
<gene>
    <name evidence="4" type="ORF">HELGO_WM12618</name>
</gene>
<feature type="transmembrane region" description="Helical" evidence="2">
    <location>
        <begin position="264"/>
        <end position="284"/>
    </location>
</feature>
<accession>A0A6S6S920</accession>
<evidence type="ECO:0000256" key="2">
    <source>
        <dbReference type="SAM" id="Phobius"/>
    </source>
</evidence>
<keyword evidence="2" id="KW-1133">Transmembrane helix</keyword>
<sequence>MLKYLLLSFTFLFFLSSNAFADEETLYMLNELKISKQTLEKELKLKKLAIKKPLSENESEQLKKSIKRLNTQIDDLTTKFSKIATGIELTVVQRNPLQVETTLSEDFQLLLKPLIQSAKNGTKGMREKAYLQEEIEHYKSILPQASKAYQNVQNLLSTSKDKELTQELKKLEKYWKQQVQLLSSKLNASLHQVAILEKNAVSLSSTFKENSKNFFHERGLVLFKGIIGTIVVLTFMRIIYFLVLKLFPIFTKPSRSFYIRLMDLFYKIITITLAIIIPMAIFYIEEDSFLFSIGVLLFLGMLWAFRNLIANLWQQARLFLNIGSVREEERIFFEGLPWKVKNINVFTIIENPTTGMNLRVPIERLVGLNSRPSHEHEPWFPCKLEDWVILSDGYYGKMTGISLEFIDLENLGGGRKTYLVANFLALSPLNLSSDMRLVETFGISYKHQKESTTIIPNLLQEFLLEKFEEEDYTHGLIKLLVQFKSAGDSSLNLAIIVNLSGDMAPLYYRIQRDIQRWCVEASTQYNWEIPFPQLTVHQPR</sequence>
<evidence type="ECO:0000256" key="3">
    <source>
        <dbReference type="SAM" id="SignalP"/>
    </source>
</evidence>
<feature type="coiled-coil region" evidence="1">
    <location>
        <begin position="29"/>
        <end position="79"/>
    </location>
</feature>
<keyword evidence="2" id="KW-0472">Membrane</keyword>
<feature type="transmembrane region" description="Helical" evidence="2">
    <location>
        <begin position="290"/>
        <end position="309"/>
    </location>
</feature>
<organism evidence="4">
    <name type="scientific">uncultured Sulfurovum sp</name>
    <dbReference type="NCBI Taxonomy" id="269237"/>
    <lineage>
        <taxon>Bacteria</taxon>
        <taxon>Pseudomonadati</taxon>
        <taxon>Campylobacterota</taxon>
        <taxon>Epsilonproteobacteria</taxon>
        <taxon>Campylobacterales</taxon>
        <taxon>Sulfurovaceae</taxon>
        <taxon>Sulfurovum</taxon>
        <taxon>environmental samples</taxon>
    </lineage>
</organism>
<evidence type="ECO:0000313" key="4">
    <source>
        <dbReference type="EMBL" id="CAA6801009.1"/>
    </source>
</evidence>
<evidence type="ECO:0008006" key="5">
    <source>
        <dbReference type="Google" id="ProtNLM"/>
    </source>
</evidence>
<feature type="signal peptide" evidence="3">
    <location>
        <begin position="1"/>
        <end position="21"/>
    </location>
</feature>
<protein>
    <recommendedName>
        <fullName evidence="5">Mechanosensitive ion channel</fullName>
    </recommendedName>
</protein>
<keyword evidence="1" id="KW-0175">Coiled coil</keyword>